<evidence type="ECO:0000313" key="2">
    <source>
        <dbReference type="Proteomes" id="UP001222027"/>
    </source>
</evidence>
<proteinExistence type="predicted"/>
<dbReference type="AlphaFoldDB" id="A0AAV8PA89"/>
<name>A0AAV8PA89_ENSVE</name>
<sequence>MFSHWKVKRYAKLLKDNWILQAFLVSQNLLTSYHPWFLAVVDQDFSFFHKQSFPNLQDERKPKACEHLLVISTEKTLIGTCSEAITWKTFTKYIYQVSFKSLVLANQEFRLVLLLLLSEICLLADPVEIWLRSSRSKLAAVGDFEIIRWVSLVHSFLFPGGKKNDLSLLTSSMKP</sequence>
<accession>A0AAV8PA89</accession>
<keyword evidence="2" id="KW-1185">Reference proteome</keyword>
<comment type="caution">
    <text evidence="1">The sequence shown here is derived from an EMBL/GenBank/DDBJ whole genome shotgun (WGS) entry which is preliminary data.</text>
</comment>
<protein>
    <submittedName>
        <fullName evidence="1">Uncharacterized protein</fullName>
    </submittedName>
</protein>
<gene>
    <name evidence="1" type="ORF">OPV22_020522</name>
</gene>
<dbReference type="EMBL" id="JAQQAF010000006">
    <property type="protein sequence ID" value="KAJ8476795.1"/>
    <property type="molecule type" value="Genomic_DNA"/>
</dbReference>
<reference evidence="1 2" key="1">
    <citation type="submission" date="2022-12" db="EMBL/GenBank/DDBJ databases">
        <title>Chromosome-scale assembly of the Ensete ventricosum genome.</title>
        <authorList>
            <person name="Dussert Y."/>
            <person name="Stocks J."/>
            <person name="Wendawek A."/>
            <person name="Woldeyes F."/>
            <person name="Nichols R.A."/>
            <person name="Borrell J.S."/>
        </authorList>
    </citation>
    <scope>NUCLEOTIDE SEQUENCE [LARGE SCALE GENOMIC DNA]</scope>
    <source>
        <strain evidence="2">cv. Maze</strain>
        <tissue evidence="1">Seeds</tissue>
    </source>
</reference>
<organism evidence="1 2">
    <name type="scientific">Ensete ventricosum</name>
    <name type="common">Abyssinian banana</name>
    <name type="synonym">Musa ensete</name>
    <dbReference type="NCBI Taxonomy" id="4639"/>
    <lineage>
        <taxon>Eukaryota</taxon>
        <taxon>Viridiplantae</taxon>
        <taxon>Streptophyta</taxon>
        <taxon>Embryophyta</taxon>
        <taxon>Tracheophyta</taxon>
        <taxon>Spermatophyta</taxon>
        <taxon>Magnoliopsida</taxon>
        <taxon>Liliopsida</taxon>
        <taxon>Zingiberales</taxon>
        <taxon>Musaceae</taxon>
        <taxon>Ensete</taxon>
    </lineage>
</organism>
<evidence type="ECO:0000313" key="1">
    <source>
        <dbReference type="EMBL" id="KAJ8476795.1"/>
    </source>
</evidence>
<dbReference type="Proteomes" id="UP001222027">
    <property type="component" value="Unassembled WGS sequence"/>
</dbReference>